<keyword evidence="2" id="KW-1185">Reference proteome</keyword>
<dbReference type="Proteomes" id="UP001629113">
    <property type="component" value="Unassembled WGS sequence"/>
</dbReference>
<evidence type="ECO:0000313" key="2">
    <source>
        <dbReference type="Proteomes" id="UP001629113"/>
    </source>
</evidence>
<gene>
    <name evidence="1" type="ORF">PVAG01_10377</name>
</gene>
<organism evidence="1 2">
    <name type="scientific">Phlyctema vagabunda</name>
    <dbReference type="NCBI Taxonomy" id="108571"/>
    <lineage>
        <taxon>Eukaryota</taxon>
        <taxon>Fungi</taxon>
        <taxon>Dikarya</taxon>
        <taxon>Ascomycota</taxon>
        <taxon>Pezizomycotina</taxon>
        <taxon>Leotiomycetes</taxon>
        <taxon>Helotiales</taxon>
        <taxon>Dermateaceae</taxon>
        <taxon>Phlyctema</taxon>
    </lineage>
</organism>
<dbReference type="EMBL" id="JBFCZG010000009">
    <property type="protein sequence ID" value="KAL3418661.1"/>
    <property type="molecule type" value="Genomic_DNA"/>
</dbReference>
<protein>
    <submittedName>
        <fullName evidence="1">Uncharacterized protein</fullName>
    </submittedName>
</protein>
<comment type="caution">
    <text evidence="1">The sequence shown here is derived from an EMBL/GenBank/DDBJ whole genome shotgun (WGS) entry which is preliminary data.</text>
</comment>
<sequence length="142" mass="16946">MPTYHRVIGRGTSGDPKLMWICDVTRNRERTEGCENVCREGCEITSTCYAWIRHVDHDTTRTRSRGGRRMVRTDPHITVYLSSDPRRFEYEGHLFLVYDRHHAGKVPKRMAERREMRNHRGSNPELWAYRTDRQVTFRHMLA</sequence>
<name>A0ABR4P5U8_9HELO</name>
<reference evidence="1 2" key="1">
    <citation type="submission" date="2024-06" db="EMBL/GenBank/DDBJ databases">
        <title>Complete genome of Phlyctema vagabunda strain 19-DSS-EL-015.</title>
        <authorList>
            <person name="Fiorenzani C."/>
        </authorList>
    </citation>
    <scope>NUCLEOTIDE SEQUENCE [LARGE SCALE GENOMIC DNA]</scope>
    <source>
        <strain evidence="1 2">19-DSS-EL-015</strain>
    </source>
</reference>
<proteinExistence type="predicted"/>
<evidence type="ECO:0000313" key="1">
    <source>
        <dbReference type="EMBL" id="KAL3418661.1"/>
    </source>
</evidence>
<accession>A0ABR4P5U8</accession>